<keyword evidence="8" id="KW-1185">Reference proteome</keyword>
<keyword evidence="3" id="KW-0276">Fatty acid metabolism</keyword>
<dbReference type="Gene3D" id="3.40.50.12780">
    <property type="entry name" value="N-terminal domain of ligase-like"/>
    <property type="match status" value="3"/>
</dbReference>
<feature type="domain" description="AMP-binding enzyme C-terminal" evidence="6">
    <location>
        <begin position="701"/>
        <end position="774"/>
    </location>
</feature>
<dbReference type="InterPro" id="IPR045851">
    <property type="entry name" value="AMP-bd_C_sf"/>
</dbReference>
<sequence length="1034" mass="115559">MVLRSTFKAFQDDYIDFHYNSVSLDFHGSMEDWVMEQILVAVLAPNIPEMYELHFAVPMAGELLCTLNICYDSTMVSTLLKNSDAKLIFVDYQFLDVAKGALEIISESMPTIPQLVLIPDSEKLSILPKSEIMEDEALWQWEILILRSEDRMMTQGSTYVSLRTVNVKDIFECISHHKVTHMGGAPTVLNMIINAPASEKLPLPGKVSMMTAGVRGVSLMWSHRNIWFRNSLHMETRVELPTTGHTSENQITTSTMESVIFRHPAVLEAVVVGRPDGHWGETPCAFVKKKVCMDLCNRSVRASGCLCTCLLFLKGKVNFRTVNAKDIFECISHHKVTHMGGAPTVLNMIINAPASEKLPLPGKLGFKVYHSCGLIETYGSATVCTWKPEWNSLPPDIRARIKSRQGVNHLGLEEVDIKDPVTMKSIMWDAKTIGTMESVIFRHPAVLEAAVVGRPDGHWGETPCAFVKVKEGYKLNGDELIAFCRKNLPHYVTPRIVVFEELPKTSTEKTQKFILREKAKAMTNGEFIIKMKEQTIIRRRYAWIYATAQFVLVVVFALVFYSSKLHVPGILSALLATFAGFGGATTFSAKDIFECISHHKVTHMGGAPTVLNMIINAPASEKLPLPGKLGFKVYHSCGLIETYGSATVCTWKPEWNSLPPDIRARIKSRQGVNHLGLEEVDIKDPVTMKSIMWDAKTIGTMESVIFRHPAVLEAAVVGRPDGHWGETPCAFVKVKEGYKLNGDELIAFCRKNLPHYMTPRTVVFEEFPKTSTEKTQNQKKVCMDLCNRSVRASDCLCTCLLFFKGKVNFRTVNAKDIFECISHHKLTHMGGALTVLNMIINAPASEKLPLPGKVSMMTVLEAAVVGRPDGHWGETPCAFVKKKVCMDLCNRSVRASGCLCTCLLLLKDITGLKCKLFCEKRSTFTPTSSITITKNTHNLKPNNKNLTIRLIHLKHYNNNNPMLQLSVDVATHQKSDATALAHGPDVTRVLKYDIGYLCSIMFIIEVASRAFRQVSKDESYDFKNLQFRSTVSGL</sequence>
<dbReference type="Proteomes" id="UP000245207">
    <property type="component" value="Unassembled WGS sequence"/>
</dbReference>
<keyword evidence="4" id="KW-0443">Lipid metabolism</keyword>
<dbReference type="SUPFAM" id="SSF56801">
    <property type="entry name" value="Acetyl-CoA synthetase-like"/>
    <property type="match status" value="4"/>
</dbReference>
<feature type="transmembrane region" description="Helical" evidence="5">
    <location>
        <begin position="541"/>
        <end position="561"/>
    </location>
</feature>
<dbReference type="Gene3D" id="3.40.50.980">
    <property type="match status" value="1"/>
</dbReference>
<evidence type="ECO:0000313" key="7">
    <source>
        <dbReference type="EMBL" id="PWA84435.1"/>
    </source>
</evidence>
<evidence type="ECO:0000256" key="1">
    <source>
        <dbReference type="ARBA" id="ARBA00006432"/>
    </source>
</evidence>
<dbReference type="EMBL" id="PKPP01001229">
    <property type="protein sequence ID" value="PWA84435.1"/>
    <property type="molecule type" value="Genomic_DNA"/>
</dbReference>
<feature type="domain" description="AMP-binding enzyme C-terminal" evidence="6">
    <location>
        <begin position="256"/>
        <end position="289"/>
    </location>
</feature>
<evidence type="ECO:0000259" key="6">
    <source>
        <dbReference type="Pfam" id="PF13193"/>
    </source>
</evidence>
<proteinExistence type="inferred from homology"/>
<dbReference type="Gene3D" id="3.30.300.30">
    <property type="match status" value="3"/>
</dbReference>
<evidence type="ECO:0000256" key="4">
    <source>
        <dbReference type="ARBA" id="ARBA00023098"/>
    </source>
</evidence>
<name>A0A2U1PFA7_ARTAN</name>
<feature type="domain" description="AMP-binding enzyme C-terminal" evidence="6">
    <location>
        <begin position="436"/>
        <end position="509"/>
    </location>
</feature>
<gene>
    <name evidence="7" type="ORF">CTI12_AA157160</name>
</gene>
<protein>
    <submittedName>
        <fullName evidence="7">Putative acyl-activating enzyme 1, peroxisomal</fullName>
    </submittedName>
</protein>
<accession>A0A2U1PFA7</accession>
<evidence type="ECO:0000256" key="2">
    <source>
        <dbReference type="ARBA" id="ARBA00022598"/>
    </source>
</evidence>
<dbReference type="InterPro" id="IPR042099">
    <property type="entry name" value="ANL_N_sf"/>
</dbReference>
<reference evidence="7 8" key="1">
    <citation type="journal article" date="2018" name="Mol. Plant">
        <title>The genome of Artemisia annua provides insight into the evolution of Asteraceae family and artemisinin biosynthesis.</title>
        <authorList>
            <person name="Shen Q."/>
            <person name="Zhang L."/>
            <person name="Liao Z."/>
            <person name="Wang S."/>
            <person name="Yan T."/>
            <person name="Shi P."/>
            <person name="Liu M."/>
            <person name="Fu X."/>
            <person name="Pan Q."/>
            <person name="Wang Y."/>
            <person name="Lv Z."/>
            <person name="Lu X."/>
            <person name="Zhang F."/>
            <person name="Jiang W."/>
            <person name="Ma Y."/>
            <person name="Chen M."/>
            <person name="Hao X."/>
            <person name="Li L."/>
            <person name="Tang Y."/>
            <person name="Lv G."/>
            <person name="Zhou Y."/>
            <person name="Sun X."/>
            <person name="Brodelius P.E."/>
            <person name="Rose J.K.C."/>
            <person name="Tang K."/>
        </authorList>
    </citation>
    <scope>NUCLEOTIDE SEQUENCE [LARGE SCALE GENOMIC DNA]</scope>
    <source>
        <strain evidence="8">cv. Huhao1</strain>
        <tissue evidence="7">Leaf</tissue>
    </source>
</reference>
<evidence type="ECO:0000313" key="8">
    <source>
        <dbReference type="Proteomes" id="UP000245207"/>
    </source>
</evidence>
<dbReference type="AlphaFoldDB" id="A0A2U1PFA7"/>
<dbReference type="Pfam" id="PF13193">
    <property type="entry name" value="AMP-binding_C"/>
    <property type="match status" value="3"/>
</dbReference>
<dbReference type="GO" id="GO:0006631">
    <property type="term" value="P:fatty acid metabolic process"/>
    <property type="evidence" value="ECO:0007669"/>
    <property type="project" value="UniProtKB-KW"/>
</dbReference>
<dbReference type="OrthoDB" id="10253115at2759"/>
<keyword evidence="5" id="KW-0472">Membrane</keyword>
<dbReference type="PANTHER" id="PTHR43859">
    <property type="entry name" value="ACYL-ACTIVATING ENZYME"/>
    <property type="match status" value="1"/>
</dbReference>
<dbReference type="GO" id="GO:0016874">
    <property type="term" value="F:ligase activity"/>
    <property type="evidence" value="ECO:0007669"/>
    <property type="project" value="UniProtKB-KW"/>
</dbReference>
<evidence type="ECO:0000256" key="3">
    <source>
        <dbReference type="ARBA" id="ARBA00022832"/>
    </source>
</evidence>
<feature type="transmembrane region" description="Helical" evidence="5">
    <location>
        <begin position="567"/>
        <end position="589"/>
    </location>
</feature>
<keyword evidence="5" id="KW-1133">Transmembrane helix</keyword>
<organism evidence="7 8">
    <name type="scientific">Artemisia annua</name>
    <name type="common">Sweet wormwood</name>
    <dbReference type="NCBI Taxonomy" id="35608"/>
    <lineage>
        <taxon>Eukaryota</taxon>
        <taxon>Viridiplantae</taxon>
        <taxon>Streptophyta</taxon>
        <taxon>Embryophyta</taxon>
        <taxon>Tracheophyta</taxon>
        <taxon>Spermatophyta</taxon>
        <taxon>Magnoliopsida</taxon>
        <taxon>eudicotyledons</taxon>
        <taxon>Gunneridae</taxon>
        <taxon>Pentapetalae</taxon>
        <taxon>asterids</taxon>
        <taxon>campanulids</taxon>
        <taxon>Asterales</taxon>
        <taxon>Asteraceae</taxon>
        <taxon>Asteroideae</taxon>
        <taxon>Anthemideae</taxon>
        <taxon>Artemisiinae</taxon>
        <taxon>Artemisia</taxon>
    </lineage>
</organism>
<evidence type="ECO:0000256" key="5">
    <source>
        <dbReference type="SAM" id="Phobius"/>
    </source>
</evidence>
<dbReference type="STRING" id="35608.A0A2U1PFA7"/>
<keyword evidence="5" id="KW-0812">Transmembrane</keyword>
<dbReference type="InterPro" id="IPR025110">
    <property type="entry name" value="AMP-bd_C"/>
</dbReference>
<keyword evidence="2" id="KW-0436">Ligase</keyword>
<comment type="similarity">
    <text evidence="1">Belongs to the ATP-dependent AMP-binding enzyme family.</text>
</comment>
<dbReference type="PANTHER" id="PTHR43859:SF4">
    <property type="entry name" value="BUTANOATE--COA LIGASE AAE1-RELATED"/>
    <property type="match status" value="1"/>
</dbReference>
<comment type="caution">
    <text evidence="7">The sequence shown here is derived from an EMBL/GenBank/DDBJ whole genome shotgun (WGS) entry which is preliminary data.</text>
</comment>